<evidence type="ECO:0000256" key="5">
    <source>
        <dbReference type="PROSITE-ProRule" id="PRU00848"/>
    </source>
</evidence>
<evidence type="ECO:0000259" key="8">
    <source>
        <dbReference type="PROSITE" id="PS51515"/>
    </source>
</evidence>
<reference evidence="9 10" key="1">
    <citation type="submission" date="2020-10" db="EMBL/GenBank/DDBJ databases">
        <title>Pygocentrus nattereri (red-bellied piranha) genome, fPygNat1, primary haplotype.</title>
        <authorList>
            <person name="Myers G."/>
            <person name="Meyer A."/>
            <person name="Karagic N."/>
            <person name="Pippel M."/>
            <person name="Winkler S."/>
            <person name="Tracey A."/>
            <person name="Wood J."/>
            <person name="Formenti G."/>
            <person name="Howe K."/>
            <person name="Fedrigo O."/>
            <person name="Jarvis E.D."/>
        </authorList>
    </citation>
    <scope>NUCLEOTIDE SEQUENCE [LARGE SCALE GENOMIC DNA]</scope>
</reference>
<evidence type="ECO:0000256" key="7">
    <source>
        <dbReference type="SAM" id="MobiDB-lite"/>
    </source>
</evidence>
<dbReference type="GeneTree" id="ENSGT00940000153993"/>
<dbReference type="CDD" id="cd02440">
    <property type="entry name" value="AdoMet_MTases"/>
    <property type="match status" value="2"/>
</dbReference>
<evidence type="ECO:0000256" key="2">
    <source>
        <dbReference type="ARBA" id="ARBA00022603"/>
    </source>
</evidence>
<dbReference type="InterPro" id="IPR024160">
    <property type="entry name" value="BIN3_SAM-bd_dom"/>
</dbReference>
<evidence type="ECO:0000256" key="6">
    <source>
        <dbReference type="RuleBase" id="RU367087"/>
    </source>
</evidence>
<dbReference type="AlphaFoldDB" id="A0A3B4CA03"/>
<dbReference type="EC" id="2.1.1.-" evidence="6"/>
<protein>
    <recommendedName>
        <fullName evidence="6">RNA methyltransferase</fullName>
        <ecNumber evidence="6">2.1.1.-</ecNumber>
    </recommendedName>
</protein>
<dbReference type="InterPro" id="IPR010675">
    <property type="entry name" value="Bin3_C"/>
</dbReference>
<keyword evidence="3 6" id="KW-0808">Transferase</keyword>
<evidence type="ECO:0000313" key="9">
    <source>
        <dbReference type="Ensembl" id="ENSPNAP00000007244.2"/>
    </source>
</evidence>
<dbReference type="Gene3D" id="3.40.50.150">
    <property type="entry name" value="Vaccinia Virus protein VP39"/>
    <property type="match status" value="1"/>
</dbReference>
<dbReference type="InterPro" id="IPR029063">
    <property type="entry name" value="SAM-dependent_MTases_sf"/>
</dbReference>
<dbReference type="GO" id="GO:0008171">
    <property type="term" value="F:O-methyltransferase activity"/>
    <property type="evidence" value="ECO:0007669"/>
    <property type="project" value="UniProtKB-UniRule"/>
</dbReference>
<feature type="compositionally biased region" description="Basic and acidic residues" evidence="7">
    <location>
        <begin position="504"/>
        <end position="519"/>
    </location>
</feature>
<feature type="compositionally biased region" description="Basic residues" evidence="7">
    <location>
        <begin position="325"/>
        <end position="335"/>
    </location>
</feature>
<name>A0A3B4CA03_PYGNA</name>
<feature type="compositionally biased region" description="Low complexity" evidence="7">
    <location>
        <begin position="84"/>
        <end position="97"/>
    </location>
</feature>
<dbReference type="GO" id="GO:0040031">
    <property type="term" value="P:snRNA modification"/>
    <property type="evidence" value="ECO:0007669"/>
    <property type="project" value="TreeGrafter"/>
</dbReference>
<gene>
    <name evidence="9" type="primary">MEPCE</name>
</gene>
<evidence type="ECO:0000256" key="1">
    <source>
        <dbReference type="ARBA" id="ARBA00008361"/>
    </source>
</evidence>
<evidence type="ECO:0000256" key="4">
    <source>
        <dbReference type="ARBA" id="ARBA00022691"/>
    </source>
</evidence>
<keyword evidence="4 5" id="KW-0949">S-adenosyl-L-methionine</keyword>
<feature type="compositionally biased region" description="Basic and acidic residues" evidence="7">
    <location>
        <begin position="230"/>
        <end position="240"/>
    </location>
</feature>
<feature type="compositionally biased region" description="Polar residues" evidence="7">
    <location>
        <begin position="343"/>
        <end position="352"/>
    </location>
</feature>
<feature type="region of interest" description="Disordered" evidence="7">
    <location>
        <begin position="481"/>
        <end position="529"/>
    </location>
</feature>
<keyword evidence="10" id="KW-1185">Reference proteome</keyword>
<dbReference type="GO" id="GO:0032259">
    <property type="term" value="P:methylation"/>
    <property type="evidence" value="ECO:0007669"/>
    <property type="project" value="UniProtKB-KW"/>
</dbReference>
<dbReference type="PROSITE" id="PS51515">
    <property type="entry name" value="BIN3_SAM"/>
    <property type="match status" value="1"/>
</dbReference>
<dbReference type="GO" id="GO:0008173">
    <property type="term" value="F:RNA methyltransferase activity"/>
    <property type="evidence" value="ECO:0007669"/>
    <property type="project" value="UniProtKB-UniRule"/>
</dbReference>
<feature type="compositionally biased region" description="Basic residues" evidence="7">
    <location>
        <begin position="208"/>
        <end position="219"/>
    </location>
</feature>
<organism evidence="9 10">
    <name type="scientific">Pygocentrus nattereri</name>
    <name type="common">Red-bellied piranha</name>
    <dbReference type="NCBI Taxonomy" id="42514"/>
    <lineage>
        <taxon>Eukaryota</taxon>
        <taxon>Metazoa</taxon>
        <taxon>Chordata</taxon>
        <taxon>Craniata</taxon>
        <taxon>Vertebrata</taxon>
        <taxon>Euteleostomi</taxon>
        <taxon>Actinopterygii</taxon>
        <taxon>Neopterygii</taxon>
        <taxon>Teleostei</taxon>
        <taxon>Ostariophysi</taxon>
        <taxon>Characiformes</taxon>
        <taxon>Characoidei</taxon>
        <taxon>Pygocentrus</taxon>
    </lineage>
</organism>
<evidence type="ECO:0000313" key="10">
    <source>
        <dbReference type="Proteomes" id="UP001501920"/>
    </source>
</evidence>
<comment type="similarity">
    <text evidence="1 6">Belongs to the methyltransferase superfamily.</text>
</comment>
<evidence type="ECO:0000256" key="3">
    <source>
        <dbReference type="ARBA" id="ARBA00022679"/>
    </source>
</evidence>
<dbReference type="STRING" id="42514.ENSPNAP00000007227"/>
<dbReference type="GO" id="GO:0017069">
    <property type="term" value="F:snRNA binding"/>
    <property type="evidence" value="ECO:0007669"/>
    <property type="project" value="TreeGrafter"/>
</dbReference>
<dbReference type="Proteomes" id="UP001501920">
    <property type="component" value="Chromosome 9"/>
</dbReference>
<proteinExistence type="inferred from homology"/>
<keyword evidence="2 6" id="KW-0489">Methyltransferase</keyword>
<feature type="region of interest" description="Disordered" evidence="7">
    <location>
        <begin position="188"/>
        <end position="389"/>
    </location>
</feature>
<feature type="region of interest" description="Disordered" evidence="7">
    <location>
        <begin position="76"/>
        <end position="123"/>
    </location>
</feature>
<dbReference type="PANTHER" id="PTHR12315">
    <property type="entry name" value="BICOID-INTERACTING PROTEIN RELATED"/>
    <property type="match status" value="1"/>
</dbReference>
<feature type="domain" description="Bin3-type SAM" evidence="8">
    <location>
        <begin position="411"/>
        <end position="705"/>
    </location>
</feature>
<accession>A0A3B4CA03</accession>
<feature type="compositionally biased region" description="Polar residues" evidence="7">
    <location>
        <begin position="303"/>
        <end position="324"/>
    </location>
</feature>
<reference evidence="9" key="3">
    <citation type="submission" date="2025-09" db="UniProtKB">
        <authorList>
            <consortium name="Ensembl"/>
        </authorList>
    </citation>
    <scope>IDENTIFICATION</scope>
</reference>
<reference evidence="9" key="2">
    <citation type="submission" date="2025-08" db="UniProtKB">
        <authorList>
            <consortium name="Ensembl"/>
        </authorList>
    </citation>
    <scope>IDENTIFICATION</scope>
</reference>
<dbReference type="PANTHER" id="PTHR12315:SF0">
    <property type="entry name" value="7SK SNRNA METHYLPHOSPHATE CAPPING ENZYME"/>
    <property type="match status" value="1"/>
</dbReference>
<dbReference type="InterPro" id="IPR039772">
    <property type="entry name" value="Bin3-like"/>
</dbReference>
<sequence length="709" mass="78620">MIEMSLEKETVLAGDGVGGVLSPPQNLLGRTKTPSPPTQVPIGIGAPFMANMVLAELPPSEVEGGVSETLRVRGDGKPLQLKNGLQSQAGPQQQQQKLSKRRYSMNAGFKHPGFSKRRRRANSDCDPVLPTNFLLGGNIFDPLNLNSLLDEEVNKALNAETPKSSPLPAKSREPVEILIPKDITDPLNLSGRGGDAHGGVLVSPMKSGGRRRHRNRHHGGPNGGQLDPADSDRSKGDEGGRQLFPVQHAEAGQEGAVPEESREGVIPLDLEPVEESPRPYELNTSINCRDEVVPPILPRRRSNTSTNSAPQAQTGSSNSTSSTHPAKHRKRRRTISRSERLSITPTPTVKQSSVDRVRSQTFHTPVVAGAAGGHRTGSRQAAQNKRKPQRKFQYGTYSRYYGYQTPGLNRDPRLAVFRPEWFRGRKVLDVGCNVGHVTLAIAKHWSPAHILGLDIDGRLVHAARQNLRHFLSELQRQEVQRGNSAWGELSRPRRKDDEPEEEGTERLGETKEKREEAEARGGPPGGRARELVPLMKLKLELLRPFPVSFRLCRGPIAAPPLQPHTPGVFPNNVSFMKGNYVPESEAAVMSQRAEYDAILCLGVTKWVHLNWGDLGLQWFFKRAYRHLTPGGVLILEPQPWSSYSKRKRLTETTFRNYNCIRLRPDQFSTYLTSEVGFTSYELISTPNSCPKGLQRPIYLFHKGPASCRK</sequence>
<dbReference type="Pfam" id="PF06859">
    <property type="entry name" value="Bin3"/>
    <property type="match status" value="1"/>
</dbReference>
<dbReference type="SUPFAM" id="SSF53335">
    <property type="entry name" value="S-adenosyl-L-methionine-dependent methyltransferases"/>
    <property type="match status" value="1"/>
</dbReference>
<dbReference type="Ensembl" id="ENSPNAT00000002168.2">
    <property type="protein sequence ID" value="ENSPNAP00000007244.2"/>
    <property type="gene ID" value="ENSPNAG00000013102.2"/>
</dbReference>